<evidence type="ECO:0000256" key="1">
    <source>
        <dbReference type="SAM" id="Phobius"/>
    </source>
</evidence>
<name>A0AA95BQS5_9MICC</name>
<keyword evidence="1" id="KW-1133">Transmembrane helix</keyword>
<reference evidence="2" key="1">
    <citation type="journal article" date="2022" name="Pest Manag. Sci.">
        <title>Glutamicibacter halophytocola-mediated host fitness of potato tuber moth on Solanaceae crops.</title>
        <authorList>
            <person name="Wang W."/>
            <person name="Xiao G."/>
            <person name="Du G."/>
            <person name="Chang L."/>
            <person name="Yang Y."/>
            <person name="Ye J."/>
            <person name="Chen B."/>
        </authorList>
    </citation>
    <scope>NUCLEOTIDE SEQUENCE</scope>
    <source>
        <strain evidence="2">S2</strain>
    </source>
</reference>
<gene>
    <name evidence="2" type="ORF">NUH22_14610</name>
</gene>
<evidence type="ECO:0000313" key="3">
    <source>
        <dbReference type="Proteomes" id="UP001060018"/>
    </source>
</evidence>
<feature type="transmembrane region" description="Helical" evidence="1">
    <location>
        <begin position="189"/>
        <end position="213"/>
    </location>
</feature>
<keyword evidence="1" id="KW-0812">Transmembrane</keyword>
<accession>A0AA95BQS5</accession>
<proteinExistence type="predicted"/>
<organism evidence="2 3">
    <name type="scientific">Glutamicibacter halophytocola</name>
    <dbReference type="NCBI Taxonomy" id="1933880"/>
    <lineage>
        <taxon>Bacteria</taxon>
        <taxon>Bacillati</taxon>
        <taxon>Actinomycetota</taxon>
        <taxon>Actinomycetes</taxon>
        <taxon>Micrococcales</taxon>
        <taxon>Micrococcaceae</taxon>
        <taxon>Glutamicibacter</taxon>
    </lineage>
</organism>
<dbReference type="RefSeq" id="WP_257745510.1">
    <property type="nucleotide sequence ID" value="NZ_CP102487.1"/>
</dbReference>
<feature type="transmembrane region" description="Helical" evidence="1">
    <location>
        <begin position="503"/>
        <end position="525"/>
    </location>
</feature>
<evidence type="ECO:0000313" key="2">
    <source>
        <dbReference type="EMBL" id="UUX58514.1"/>
    </source>
</evidence>
<dbReference type="AlphaFoldDB" id="A0AA95BQS5"/>
<dbReference type="EMBL" id="CP102487">
    <property type="protein sequence ID" value="UUX58514.1"/>
    <property type="molecule type" value="Genomic_DNA"/>
</dbReference>
<protein>
    <submittedName>
        <fullName evidence="2">DUF5129 domain-containing protein</fullName>
    </submittedName>
</protein>
<sequence length="858" mass="93664">MAARLMHDSMGRRLRRPYHWTAFAAIFLALVTTLLGVRAGFAVHAASVPLPYEVTVQIKGKQDFNITQEHVDAELAAHPVRSSQPLTLILVDRWLTGDEKLRGEIPDNQIIISSKLDNLETKDTDVEERFSGVALARNLAGSDDAHTDLSYDIEKAFTKNVSVGHGSKAVVAAAHTASVVLDRSATSSVIFWFSVVGLSAMLTAAFLVPALRFRSRWESRHRRLAVAQRKLARVVLDLEALEATYAATEASRRPEGFTSAWTQLQKLSLNAARNEDPLVGALFDREQCLGKETGEKLAAFEATTRKLTGLADSLMGAGSVHARLAGTGSTFDKLSSPINDAATALLIRLEGAPGKMVAGADLAALREALGTLLDAAQGDIEQIDAAQAWSAAEEQLSGIAQRLIRQLRRYPHGKRPPIPEVGAEHNQLRSTLGLAPVSQHGALHQLHVANSVARSILGDTLSADQKQKPNAQQESLPARLLAKLAQARPHGKDEPGKLGRAKIIGLLAVLLCASLIAAGIIVYSVTKKPQATYDGSGQGMVLEFDDKAGLIDEAEIRRYMEEDFEVEQHLLVAVRDAESYLELRNRDGSEYRESTPQSVRQAIWRIKNEYKDRMDPVSQELPENLTIIPLLITDEGKGIMPGLISGAVISGTASWGSTSGWEYGSIYESRYPSMEVAHAAEDFATVLKRAGYEEPDYNATLLFWILTFMFFFTVLNLIQLVQYLLGATSRFNRFSRGSRSLEQARRRLERLALGLDDSQINAVAVLGASESGHADEAGQRLFERALMMAWREAEELSTMSLSERLGSGYAARADHLQRLVALLDERDADVAKRARDLVLASRGAGGDAPQPVVLPGQQ</sequence>
<keyword evidence="1" id="KW-0472">Membrane</keyword>
<feature type="transmembrane region" description="Helical" evidence="1">
    <location>
        <begin position="701"/>
        <end position="725"/>
    </location>
</feature>
<dbReference type="Proteomes" id="UP001060018">
    <property type="component" value="Chromosome"/>
</dbReference>